<reference evidence="1" key="1">
    <citation type="submission" date="2021-04" db="EMBL/GenBank/DDBJ databases">
        <authorList>
            <person name="Chebbi M.A.C M."/>
        </authorList>
    </citation>
    <scope>NUCLEOTIDE SEQUENCE</scope>
</reference>
<accession>A0A8J2HPS5</accession>
<evidence type="ECO:0000313" key="1">
    <source>
        <dbReference type="EMBL" id="CAG5101832.1"/>
    </source>
</evidence>
<organism evidence="1 2">
    <name type="scientific">Cotesia congregata</name>
    <name type="common">Parasitoid wasp</name>
    <name type="synonym">Apanteles congregatus</name>
    <dbReference type="NCBI Taxonomy" id="51543"/>
    <lineage>
        <taxon>Eukaryota</taxon>
        <taxon>Metazoa</taxon>
        <taxon>Ecdysozoa</taxon>
        <taxon>Arthropoda</taxon>
        <taxon>Hexapoda</taxon>
        <taxon>Insecta</taxon>
        <taxon>Pterygota</taxon>
        <taxon>Neoptera</taxon>
        <taxon>Endopterygota</taxon>
        <taxon>Hymenoptera</taxon>
        <taxon>Apocrita</taxon>
        <taxon>Ichneumonoidea</taxon>
        <taxon>Braconidae</taxon>
        <taxon>Microgastrinae</taxon>
        <taxon>Cotesia</taxon>
    </lineage>
</organism>
<keyword evidence="2" id="KW-1185">Reference proteome</keyword>
<proteinExistence type="predicted"/>
<gene>
    <name evidence="1" type="ORF">HICCMSTLAB_LOCUS10712</name>
</gene>
<dbReference type="EMBL" id="CAJNRD030001123">
    <property type="protein sequence ID" value="CAG5101832.1"/>
    <property type="molecule type" value="Genomic_DNA"/>
</dbReference>
<dbReference type="AlphaFoldDB" id="A0A8J2HPS5"/>
<name>A0A8J2HPS5_COTCN</name>
<sequence>MRLSEPDCTVKAPLEPTAKVIQKKRSSTAAKLDIPSSIEPEASTSQHFISTTTCKRYKPDPLIISSPSILPELVEPVSSNVKDHIELLENIDLLSDNNIEVDTDVSNTQKSLTCIYCDQKSKRHKSKRLSLISSDHKVFLSRVKEQNENHTEFIDKIVNYSHPQIYYHKICQLNFSYKASSNKKTPKTDWHDLRQQHQAAFGEICSFIEENIIQKGRCYFLTYIFQYYMGLLEESKENNGKEIGGDFKPHTLESKIRKKFGNEIKYFMIHHTILLAPKNLEAIDEQLYEREISVPEDLLQFYSTLIVGNNQKRKNNPNCIHQVKSLCEDVVYGIYNEKIKTPKHIMLGMALKNLTSSHEIIDIIHGYGHCIIVIQKRKSSKQKQHMSQ</sequence>
<dbReference type="OrthoDB" id="7699572at2759"/>
<comment type="caution">
    <text evidence="1">The sequence shown here is derived from an EMBL/GenBank/DDBJ whole genome shotgun (WGS) entry which is preliminary data.</text>
</comment>
<dbReference type="Proteomes" id="UP000786811">
    <property type="component" value="Unassembled WGS sequence"/>
</dbReference>
<evidence type="ECO:0000313" key="2">
    <source>
        <dbReference type="Proteomes" id="UP000786811"/>
    </source>
</evidence>
<protein>
    <submittedName>
        <fullName evidence="1">Uncharacterized protein</fullName>
    </submittedName>
</protein>